<evidence type="ECO:0000259" key="7">
    <source>
        <dbReference type="Pfam" id="PF14322"/>
    </source>
</evidence>
<reference evidence="8" key="2">
    <citation type="submission" date="2020-09" db="EMBL/GenBank/DDBJ databases">
        <authorList>
            <person name="Sun Q."/>
            <person name="Zhou Y."/>
        </authorList>
    </citation>
    <scope>NUCLEOTIDE SEQUENCE</scope>
    <source>
        <strain evidence="8">CGMCC 1.15448</strain>
    </source>
</reference>
<reference evidence="8" key="1">
    <citation type="journal article" date="2014" name="Int. J. Syst. Evol. Microbiol.">
        <title>Complete genome sequence of Corynebacterium casei LMG S-19264T (=DSM 44701T), isolated from a smear-ripened cheese.</title>
        <authorList>
            <consortium name="US DOE Joint Genome Institute (JGI-PGF)"/>
            <person name="Walter F."/>
            <person name="Albersmeier A."/>
            <person name="Kalinowski J."/>
            <person name="Ruckert C."/>
        </authorList>
    </citation>
    <scope>NUCLEOTIDE SEQUENCE</scope>
    <source>
        <strain evidence="8">CGMCC 1.15448</strain>
    </source>
</reference>
<dbReference type="Proteomes" id="UP000607559">
    <property type="component" value="Unassembled WGS sequence"/>
</dbReference>
<dbReference type="InterPro" id="IPR012944">
    <property type="entry name" value="SusD_RagB_dom"/>
</dbReference>
<dbReference type="InterPro" id="IPR011990">
    <property type="entry name" value="TPR-like_helical_dom_sf"/>
</dbReference>
<sequence>MKRYIVCIVLAAASLCGCQKVGVNIKTELSPAVFPQSQSQLVSVLGSSYAALRGNYALDYYFMQSLTTDEAILPARGGNWYDPANGYNNLHYHNWTRDNGWTNSTWTWLSTVVGVCNSVTATINASSQPAAFKQSSVAELKVVRDLAYFMLMDLYGNVPLDTLYGDFSQHTNVPRAQVFSFLESDLKAALPYLTTDGSATMYGRANRYTAYALLAKMYLNAEYYTGTARYDDCVAACDSIINAGGGAQYALQPRSSYLQMFYPTNGPAMKEFIFAIPYDPNATSYPGTNGYNYRARYDLDRNLGIRYHYAGSTAGSNIDPVINQTTGGGLVNSKPSGPESTLFSYYSAYFNDAGDIRNGQWLTGLQYNADGTPLMVKTTKGGYDATYQGSDKGATYVYQLNLTPQVYFRTNAASGANPSLFDLGNDEIAWNMGYRNIKYYPDSTNTSSRNQNNDMPVFRLADILLEKAEAILRGAAVTQGQTPLSLVNKLRSVRTTSPAWTNITLDSVYNERCRELSYETWHRNDMIRYGKFEGAWGFKTDADPNHRIFPIPSTAILLDPALRQNPGYN</sequence>
<feature type="domain" description="RagB/SusD" evidence="6">
    <location>
        <begin position="410"/>
        <end position="568"/>
    </location>
</feature>
<evidence type="ECO:0000256" key="5">
    <source>
        <dbReference type="ARBA" id="ARBA00023237"/>
    </source>
</evidence>
<evidence type="ECO:0000313" key="9">
    <source>
        <dbReference type="Proteomes" id="UP000607559"/>
    </source>
</evidence>
<dbReference type="AlphaFoldDB" id="A0A8J2U9Z0"/>
<protein>
    <submittedName>
        <fullName evidence="8">Membrane protein</fullName>
    </submittedName>
</protein>
<comment type="similarity">
    <text evidence="2">Belongs to the SusD family.</text>
</comment>
<evidence type="ECO:0000256" key="4">
    <source>
        <dbReference type="ARBA" id="ARBA00023136"/>
    </source>
</evidence>
<keyword evidence="4" id="KW-0472">Membrane</keyword>
<dbReference type="InterPro" id="IPR033985">
    <property type="entry name" value="SusD-like_N"/>
</dbReference>
<evidence type="ECO:0000313" key="8">
    <source>
        <dbReference type="EMBL" id="GGA89704.1"/>
    </source>
</evidence>
<keyword evidence="3" id="KW-0732">Signal</keyword>
<proteinExistence type="inferred from homology"/>
<comment type="caution">
    <text evidence="8">The sequence shown here is derived from an EMBL/GenBank/DDBJ whole genome shotgun (WGS) entry which is preliminary data.</text>
</comment>
<dbReference type="GO" id="GO:0009279">
    <property type="term" value="C:cell outer membrane"/>
    <property type="evidence" value="ECO:0007669"/>
    <property type="project" value="UniProtKB-SubCell"/>
</dbReference>
<keyword evidence="9" id="KW-1185">Reference proteome</keyword>
<dbReference type="Gene3D" id="1.25.40.390">
    <property type="match status" value="1"/>
</dbReference>
<dbReference type="EMBL" id="BMJC01000001">
    <property type="protein sequence ID" value="GGA89704.1"/>
    <property type="molecule type" value="Genomic_DNA"/>
</dbReference>
<evidence type="ECO:0000256" key="2">
    <source>
        <dbReference type="ARBA" id="ARBA00006275"/>
    </source>
</evidence>
<evidence type="ECO:0000259" key="6">
    <source>
        <dbReference type="Pfam" id="PF07980"/>
    </source>
</evidence>
<organism evidence="8 9">
    <name type="scientific">Puia dinghuensis</name>
    <dbReference type="NCBI Taxonomy" id="1792502"/>
    <lineage>
        <taxon>Bacteria</taxon>
        <taxon>Pseudomonadati</taxon>
        <taxon>Bacteroidota</taxon>
        <taxon>Chitinophagia</taxon>
        <taxon>Chitinophagales</taxon>
        <taxon>Chitinophagaceae</taxon>
        <taxon>Puia</taxon>
    </lineage>
</organism>
<comment type="subcellular location">
    <subcellularLocation>
        <location evidence="1">Cell outer membrane</location>
    </subcellularLocation>
</comment>
<name>A0A8J2U9Z0_9BACT</name>
<evidence type="ECO:0000256" key="1">
    <source>
        <dbReference type="ARBA" id="ARBA00004442"/>
    </source>
</evidence>
<dbReference type="Pfam" id="PF07980">
    <property type="entry name" value="SusD_RagB"/>
    <property type="match status" value="1"/>
</dbReference>
<dbReference type="PROSITE" id="PS51257">
    <property type="entry name" value="PROKAR_LIPOPROTEIN"/>
    <property type="match status" value="1"/>
</dbReference>
<keyword evidence="5" id="KW-0998">Cell outer membrane</keyword>
<feature type="domain" description="SusD-like N-terminal" evidence="7">
    <location>
        <begin position="88"/>
        <end position="219"/>
    </location>
</feature>
<dbReference type="SUPFAM" id="SSF48452">
    <property type="entry name" value="TPR-like"/>
    <property type="match status" value="1"/>
</dbReference>
<accession>A0A8J2U9Z0</accession>
<gene>
    <name evidence="8" type="ORF">GCM10011511_11180</name>
</gene>
<dbReference type="RefSeq" id="WP_188929359.1">
    <property type="nucleotide sequence ID" value="NZ_BMJC01000001.1"/>
</dbReference>
<dbReference type="Pfam" id="PF14322">
    <property type="entry name" value="SusD-like_3"/>
    <property type="match status" value="1"/>
</dbReference>
<evidence type="ECO:0000256" key="3">
    <source>
        <dbReference type="ARBA" id="ARBA00022729"/>
    </source>
</evidence>